<keyword evidence="3" id="KW-1185">Reference proteome</keyword>
<sequence>MKKLVSFIVICFIAITVNAQEFKFDKTTIDYGKIAQGAEKKRVFEFTNIGDTPLIIKQVVSTCGCAVPKKPEQPIMPGKKGSIEVSYDTSRLGGFSKMFTIISNAKSKREVLKIKGFVSKKNLVASK</sequence>
<dbReference type="InterPro" id="IPR011467">
    <property type="entry name" value="DUF1573"/>
</dbReference>
<evidence type="ECO:0000256" key="1">
    <source>
        <dbReference type="SAM" id="SignalP"/>
    </source>
</evidence>
<comment type="caution">
    <text evidence="2">The sequence shown here is derived from an EMBL/GenBank/DDBJ whole genome shotgun (WGS) entry which is preliminary data.</text>
</comment>
<dbReference type="Pfam" id="PF07610">
    <property type="entry name" value="DUF1573"/>
    <property type="match status" value="1"/>
</dbReference>
<accession>A0A1B9Y1C5</accession>
<gene>
    <name evidence="2" type="ORF">BA195_02070</name>
</gene>
<evidence type="ECO:0000313" key="3">
    <source>
        <dbReference type="Proteomes" id="UP000093186"/>
    </source>
</evidence>
<dbReference type="STRING" id="447689.BA195_02070"/>
<organism evidence="2 3">
    <name type="scientific">Tenacibaculum soleae</name>
    <dbReference type="NCBI Taxonomy" id="447689"/>
    <lineage>
        <taxon>Bacteria</taxon>
        <taxon>Pseudomonadati</taxon>
        <taxon>Bacteroidota</taxon>
        <taxon>Flavobacteriia</taxon>
        <taxon>Flavobacteriales</taxon>
        <taxon>Flavobacteriaceae</taxon>
        <taxon>Tenacibaculum</taxon>
    </lineage>
</organism>
<dbReference type="PANTHER" id="PTHR37833:SF1">
    <property type="entry name" value="SIGNAL PEPTIDE PROTEIN"/>
    <property type="match status" value="1"/>
</dbReference>
<feature type="signal peptide" evidence="1">
    <location>
        <begin position="1"/>
        <end position="19"/>
    </location>
</feature>
<name>A0A1B9Y1C5_9FLAO</name>
<reference evidence="2 3" key="1">
    <citation type="submission" date="2016-06" db="EMBL/GenBank/DDBJ databases">
        <title>Draft Genome Sequence of Tenacibaculum soleae UCD-KL19.</title>
        <authorList>
            <person name="Eisen J.A."/>
            <person name="Coil D.A."/>
            <person name="Lujan K.M."/>
        </authorList>
    </citation>
    <scope>NUCLEOTIDE SEQUENCE [LARGE SCALE GENOMIC DNA]</scope>
    <source>
        <strain evidence="2 3">UCD-KL19</strain>
    </source>
</reference>
<dbReference type="AlphaFoldDB" id="A0A1B9Y1C5"/>
<dbReference type="RefSeq" id="WP_068701945.1">
    <property type="nucleotide sequence ID" value="NZ_JAUOSW010000001.1"/>
</dbReference>
<dbReference type="InterPro" id="IPR013783">
    <property type="entry name" value="Ig-like_fold"/>
</dbReference>
<dbReference type="PANTHER" id="PTHR37833">
    <property type="entry name" value="LIPOPROTEIN-RELATED"/>
    <property type="match status" value="1"/>
</dbReference>
<keyword evidence="1" id="KW-0732">Signal</keyword>
<dbReference type="Proteomes" id="UP000093186">
    <property type="component" value="Unassembled WGS sequence"/>
</dbReference>
<dbReference type="OrthoDB" id="826619at2"/>
<proteinExistence type="predicted"/>
<evidence type="ECO:0008006" key="4">
    <source>
        <dbReference type="Google" id="ProtNLM"/>
    </source>
</evidence>
<feature type="chain" id="PRO_5008640070" description="DUF1573 domain-containing protein" evidence="1">
    <location>
        <begin position="20"/>
        <end position="127"/>
    </location>
</feature>
<evidence type="ECO:0000313" key="2">
    <source>
        <dbReference type="EMBL" id="OCK43511.1"/>
    </source>
</evidence>
<dbReference type="Gene3D" id="2.60.40.10">
    <property type="entry name" value="Immunoglobulins"/>
    <property type="match status" value="1"/>
</dbReference>
<dbReference type="EMBL" id="MAKX01000001">
    <property type="protein sequence ID" value="OCK43511.1"/>
    <property type="molecule type" value="Genomic_DNA"/>
</dbReference>
<protein>
    <recommendedName>
        <fullName evidence="4">DUF1573 domain-containing protein</fullName>
    </recommendedName>
</protein>